<accession>A0A1H0SJS5</accession>
<reference evidence="3" key="1">
    <citation type="submission" date="2016-10" db="EMBL/GenBank/DDBJ databases">
        <authorList>
            <person name="Varghese N."/>
            <person name="Submissions S."/>
        </authorList>
    </citation>
    <scope>NUCLEOTIDE SEQUENCE [LARGE SCALE GENOMIC DNA]</scope>
    <source>
        <strain evidence="3">CGMCC 4.6609</strain>
    </source>
</reference>
<evidence type="ECO:0000256" key="1">
    <source>
        <dbReference type="SAM" id="MobiDB-lite"/>
    </source>
</evidence>
<evidence type="ECO:0000313" key="2">
    <source>
        <dbReference type="EMBL" id="SDP41925.1"/>
    </source>
</evidence>
<dbReference type="RefSeq" id="WP_143022758.1">
    <property type="nucleotide sequence ID" value="NZ_FNIX01000008.1"/>
</dbReference>
<dbReference type="EMBL" id="FNIX01000008">
    <property type="protein sequence ID" value="SDP41925.1"/>
    <property type="molecule type" value="Genomic_DNA"/>
</dbReference>
<feature type="region of interest" description="Disordered" evidence="1">
    <location>
        <begin position="94"/>
        <end position="115"/>
    </location>
</feature>
<dbReference type="Proteomes" id="UP000199691">
    <property type="component" value="Unassembled WGS sequence"/>
</dbReference>
<dbReference type="STRING" id="641025.SAMN05421507_108108"/>
<evidence type="ECO:0000313" key="3">
    <source>
        <dbReference type="Proteomes" id="UP000199691"/>
    </source>
</evidence>
<organism evidence="2 3">
    <name type="scientific">Lentzea jiangxiensis</name>
    <dbReference type="NCBI Taxonomy" id="641025"/>
    <lineage>
        <taxon>Bacteria</taxon>
        <taxon>Bacillati</taxon>
        <taxon>Actinomycetota</taxon>
        <taxon>Actinomycetes</taxon>
        <taxon>Pseudonocardiales</taxon>
        <taxon>Pseudonocardiaceae</taxon>
        <taxon>Lentzea</taxon>
    </lineage>
</organism>
<gene>
    <name evidence="2" type="ORF">SAMN05421507_108108</name>
</gene>
<dbReference type="InterPro" id="IPR035930">
    <property type="entry name" value="FomD-like_sf"/>
</dbReference>
<sequence length="115" mass="12347">MITTSVADHATDDEDADVSEFEDLLLDLERMPAGSGEAMGLPELFELRMAAATAHELMAAIDRGDAPAAGFHSELLEHHVHNTHALRFHLRENTSLPTGVPGVPPASTCTGREPH</sequence>
<dbReference type="AlphaFoldDB" id="A0A1H0SJS5"/>
<name>A0A1H0SJS5_9PSEU</name>
<proteinExistence type="predicted"/>
<protein>
    <submittedName>
        <fullName evidence="2">Uncharacterized protein</fullName>
    </submittedName>
</protein>
<dbReference type="SUPFAM" id="SSF159234">
    <property type="entry name" value="FomD-like"/>
    <property type="match status" value="1"/>
</dbReference>
<keyword evidence="3" id="KW-1185">Reference proteome</keyword>